<name>A0A1I7ZMY7_9BILA</name>
<sequence length="188" mass="22053">MQRYLPNLLGHLHNCGVNNNVLNGTLTGMVLTGRSRYKHGAGLCELIPESLPTLVTELISLNDNHRMEQKELVDTAVQYLEYSIQEQDPLNPKIIVTSDFELYYAHTFERPLDSLFVNTKFPGNDVFIELEKLRLVEWKMENLRKEDSRAVLREIDTEKKEIESRLRPSLLKYYKENDVDEWFANNFY</sequence>
<accession>A0A1I7ZMY7</accession>
<protein>
    <submittedName>
        <fullName evidence="2">Exonuclease domain-containing protein</fullName>
    </submittedName>
</protein>
<dbReference type="AlphaFoldDB" id="A0A1I7ZMY7"/>
<keyword evidence="1" id="KW-1185">Reference proteome</keyword>
<evidence type="ECO:0000313" key="1">
    <source>
        <dbReference type="Proteomes" id="UP000095287"/>
    </source>
</evidence>
<organism evidence="1 2">
    <name type="scientific">Steinernema glaseri</name>
    <dbReference type="NCBI Taxonomy" id="37863"/>
    <lineage>
        <taxon>Eukaryota</taxon>
        <taxon>Metazoa</taxon>
        <taxon>Ecdysozoa</taxon>
        <taxon>Nematoda</taxon>
        <taxon>Chromadorea</taxon>
        <taxon>Rhabditida</taxon>
        <taxon>Tylenchina</taxon>
        <taxon>Panagrolaimomorpha</taxon>
        <taxon>Strongyloidoidea</taxon>
        <taxon>Steinernematidae</taxon>
        <taxon>Steinernema</taxon>
    </lineage>
</organism>
<reference evidence="2" key="1">
    <citation type="submission" date="2016-11" db="UniProtKB">
        <authorList>
            <consortium name="WormBaseParasite"/>
        </authorList>
    </citation>
    <scope>IDENTIFICATION</scope>
</reference>
<dbReference type="Proteomes" id="UP000095287">
    <property type="component" value="Unplaced"/>
</dbReference>
<proteinExistence type="predicted"/>
<dbReference type="WBParaSite" id="L893_g27914.t1">
    <property type="protein sequence ID" value="L893_g27914.t1"/>
    <property type="gene ID" value="L893_g27914"/>
</dbReference>
<evidence type="ECO:0000313" key="2">
    <source>
        <dbReference type="WBParaSite" id="L893_g27914.t1"/>
    </source>
</evidence>